<dbReference type="OrthoDB" id="9795355at2"/>
<reference evidence="1 2" key="1">
    <citation type="submission" date="2018-11" db="EMBL/GenBank/DDBJ databases">
        <title>Deinococcus shelandsis sp. nov., isolated from South Shetland Islands soil of Antarctica.</title>
        <authorList>
            <person name="Tian J."/>
        </authorList>
    </citation>
    <scope>NUCLEOTIDE SEQUENCE [LARGE SCALE GENOMIC DNA]</scope>
    <source>
        <strain evidence="1 2">S14-83T</strain>
    </source>
</reference>
<evidence type="ECO:0000313" key="2">
    <source>
        <dbReference type="Proteomes" id="UP000276417"/>
    </source>
</evidence>
<dbReference type="GO" id="GO:0016853">
    <property type="term" value="F:isomerase activity"/>
    <property type="evidence" value="ECO:0007669"/>
    <property type="project" value="InterPro"/>
</dbReference>
<dbReference type="Gene3D" id="2.70.98.10">
    <property type="match status" value="1"/>
</dbReference>
<dbReference type="InterPro" id="IPR014718">
    <property type="entry name" value="GH-type_carb-bd"/>
</dbReference>
<dbReference type="Proteomes" id="UP000276417">
    <property type="component" value="Chromosome 1"/>
</dbReference>
<dbReference type="SUPFAM" id="SSF74650">
    <property type="entry name" value="Galactose mutarotase-like"/>
    <property type="match status" value="1"/>
</dbReference>
<organism evidence="1 2">
    <name type="scientific">Deinococcus psychrotolerans</name>
    <dbReference type="NCBI Taxonomy" id="2489213"/>
    <lineage>
        <taxon>Bacteria</taxon>
        <taxon>Thermotogati</taxon>
        <taxon>Deinococcota</taxon>
        <taxon>Deinococci</taxon>
        <taxon>Deinococcales</taxon>
        <taxon>Deinococcaceae</taxon>
        <taxon>Deinococcus</taxon>
    </lineage>
</organism>
<dbReference type="KEGG" id="dph:EHF33_01045"/>
<evidence type="ECO:0000313" key="1">
    <source>
        <dbReference type="EMBL" id="AZI43697.1"/>
    </source>
</evidence>
<keyword evidence="2" id="KW-1185">Reference proteome</keyword>
<accession>A0A3G8YHK8</accession>
<sequence>MAPEYGASILNLSAASGRSVMRPVNTESVHSSSDTAMFALMPYSNRIRDARFEFEDRTVQLRPKAGSTLIQHGDVRNRPWQVQKISETQIRCTFDSRELADVNWPWAFTAQMEYHLNGPHCDTALTLTNVSGSVMPAGIGLHPYFQRLQGGQEPTLQFEAGGWYATDENSLPLGGAQAIPAALDFSSARQVGDAQIDAVFASWEGTARLSWSGEGWPQRSLTLTADNVFSHLVLFTAPDGSLALEPVSHATDAFNLASHGVHGTDMKTLTPQQSLSGAVRLSLDGEW</sequence>
<dbReference type="GO" id="GO:0030246">
    <property type="term" value="F:carbohydrate binding"/>
    <property type="evidence" value="ECO:0007669"/>
    <property type="project" value="InterPro"/>
</dbReference>
<proteinExistence type="predicted"/>
<name>A0A3G8YHK8_9DEIO</name>
<dbReference type="GO" id="GO:0005975">
    <property type="term" value="P:carbohydrate metabolic process"/>
    <property type="evidence" value="ECO:0007669"/>
    <property type="project" value="InterPro"/>
</dbReference>
<dbReference type="AlphaFoldDB" id="A0A3G8YHK8"/>
<dbReference type="EMBL" id="CP034183">
    <property type="protein sequence ID" value="AZI43697.1"/>
    <property type="molecule type" value="Genomic_DNA"/>
</dbReference>
<dbReference type="CDD" id="cd09021">
    <property type="entry name" value="Aldose_epim_Ec_YphB"/>
    <property type="match status" value="1"/>
</dbReference>
<dbReference type="Pfam" id="PF01263">
    <property type="entry name" value="Aldose_epim"/>
    <property type="match status" value="1"/>
</dbReference>
<gene>
    <name evidence="1" type="ORF">EHF33_01045</name>
</gene>
<protein>
    <submittedName>
        <fullName evidence="1">Aldose 1-epimerase</fullName>
    </submittedName>
</protein>
<dbReference type="InterPro" id="IPR011013">
    <property type="entry name" value="Gal_mutarotase_sf_dom"/>
</dbReference>
<dbReference type="InterPro" id="IPR008183">
    <property type="entry name" value="Aldose_1/G6P_1-epimerase"/>
</dbReference>